<dbReference type="Proteomes" id="UP001164250">
    <property type="component" value="Chromosome 11"/>
</dbReference>
<evidence type="ECO:0000313" key="2">
    <source>
        <dbReference type="Proteomes" id="UP001164250"/>
    </source>
</evidence>
<keyword evidence="2" id="KW-1185">Reference proteome</keyword>
<proteinExistence type="predicted"/>
<name>A0ACC1AG48_9ROSI</name>
<reference evidence="2" key="1">
    <citation type="journal article" date="2023" name="G3 (Bethesda)">
        <title>Genome assembly and association tests identify interacting loci associated with vigor, precocity, and sex in interspecific pistachio rootstocks.</title>
        <authorList>
            <person name="Palmer W."/>
            <person name="Jacygrad E."/>
            <person name="Sagayaradj S."/>
            <person name="Cavanaugh K."/>
            <person name="Han R."/>
            <person name="Bertier L."/>
            <person name="Beede B."/>
            <person name="Kafkas S."/>
            <person name="Golino D."/>
            <person name="Preece J."/>
            <person name="Michelmore R."/>
        </authorList>
    </citation>
    <scope>NUCLEOTIDE SEQUENCE [LARGE SCALE GENOMIC DNA]</scope>
</reference>
<sequence>MRPRINEVDELLQKGVNVTICNGQLDVICTIKRTEASNLLNIADLSTS</sequence>
<protein>
    <submittedName>
        <fullName evidence="1">Uncharacterized protein</fullName>
    </submittedName>
</protein>
<dbReference type="EMBL" id="CM047907">
    <property type="protein sequence ID" value="KAJ0084988.1"/>
    <property type="molecule type" value="Genomic_DNA"/>
</dbReference>
<comment type="caution">
    <text evidence="1">The sequence shown here is derived from an EMBL/GenBank/DDBJ whole genome shotgun (WGS) entry which is preliminary data.</text>
</comment>
<evidence type="ECO:0000313" key="1">
    <source>
        <dbReference type="EMBL" id="KAJ0084988.1"/>
    </source>
</evidence>
<accession>A0ACC1AG48</accession>
<gene>
    <name evidence="1" type="ORF">Patl1_29832</name>
</gene>
<organism evidence="1 2">
    <name type="scientific">Pistacia atlantica</name>
    <dbReference type="NCBI Taxonomy" id="434234"/>
    <lineage>
        <taxon>Eukaryota</taxon>
        <taxon>Viridiplantae</taxon>
        <taxon>Streptophyta</taxon>
        <taxon>Embryophyta</taxon>
        <taxon>Tracheophyta</taxon>
        <taxon>Spermatophyta</taxon>
        <taxon>Magnoliopsida</taxon>
        <taxon>eudicotyledons</taxon>
        <taxon>Gunneridae</taxon>
        <taxon>Pentapetalae</taxon>
        <taxon>rosids</taxon>
        <taxon>malvids</taxon>
        <taxon>Sapindales</taxon>
        <taxon>Anacardiaceae</taxon>
        <taxon>Pistacia</taxon>
    </lineage>
</organism>